<feature type="compositionally biased region" description="Acidic residues" evidence="8">
    <location>
        <begin position="305"/>
        <end position="315"/>
    </location>
</feature>
<dbReference type="PANTHER" id="PTHR40021:SF1">
    <property type="entry name" value="DEFECT AT LOW TEMPERATURE PROTEIN 1"/>
    <property type="match status" value="1"/>
</dbReference>
<evidence type="ECO:0000256" key="7">
    <source>
        <dbReference type="RuleBase" id="RU367100"/>
    </source>
</evidence>
<evidence type="ECO:0000256" key="1">
    <source>
        <dbReference type="ARBA" id="ARBA00002489"/>
    </source>
</evidence>
<comment type="caution">
    <text evidence="7">Lacks conserved residue(s) required for the propagation of feature annotation.</text>
</comment>
<evidence type="ECO:0000256" key="9">
    <source>
        <dbReference type="SAM" id="SignalP"/>
    </source>
</evidence>
<sequence>MTTAGLERFVHSAAFFFFALILFCLILLSPADAIYQCYETNRLKNIFFITGAYVITFLLAVLIYATRIYTNRSTLAGIPKAWIPVEKEDVNKSVRHLVKDGLTRSTVLAYQARPRDISEEMGSFQNHQDLLIDPKNPPWGHVEHPGWSSPASPDLPDLPYRTVIPELPNLIEAKAVSLAPADELAPVDLDPFDPTGELATSSLPDTRVVEVLQRPASMGLRQYIGHLTSLGVINPPEVGADFLALYERARFSSHQLHDAEFRELMHLFAEILRGMTSPAPPAVEEIRDSASNYRRADTESVIGPSDEEGETDTVDNDGYNGTFTPVRSNSLRPSITSTWDTQSGYDTAPAAQSPDSGMSPVSSPYVNQASSKTDITTDAVGDNENAKEGFQTISASDKLFRKPDPAIDGEDCLHDCATCTVKYPAKFDVDFQDELYGQVNGWATHMLVATGKSDWVRDVADEQGSVMEAIEKGGVEPSNGVSRLLPDMMKSLN</sequence>
<protein>
    <recommendedName>
        <fullName evidence="3 7">Defect at low temperature protein 1</fullName>
    </recommendedName>
</protein>
<feature type="signal peptide" evidence="9">
    <location>
        <begin position="1"/>
        <end position="33"/>
    </location>
</feature>
<evidence type="ECO:0000313" key="10">
    <source>
        <dbReference type="EMBL" id="KAJ5089573.1"/>
    </source>
</evidence>
<evidence type="ECO:0000256" key="2">
    <source>
        <dbReference type="ARBA" id="ARBA00005550"/>
    </source>
</evidence>
<evidence type="ECO:0000256" key="8">
    <source>
        <dbReference type="SAM" id="MobiDB-lite"/>
    </source>
</evidence>
<proteinExistence type="inferred from homology"/>
<evidence type="ECO:0000313" key="11">
    <source>
        <dbReference type="Proteomes" id="UP001149074"/>
    </source>
</evidence>
<dbReference type="Proteomes" id="UP001149074">
    <property type="component" value="Unassembled WGS sequence"/>
</dbReference>
<evidence type="ECO:0000256" key="4">
    <source>
        <dbReference type="ARBA" id="ARBA00022692"/>
    </source>
</evidence>
<dbReference type="PANTHER" id="PTHR40021">
    <property type="entry name" value="DEFECT AT LOW TEMPERATURE PROTEIN 1"/>
    <property type="match status" value="1"/>
</dbReference>
<feature type="region of interest" description="Disordered" evidence="8">
    <location>
        <begin position="290"/>
        <end position="383"/>
    </location>
</feature>
<comment type="caution">
    <text evidence="10">The sequence shown here is derived from an EMBL/GenBank/DDBJ whole genome shotgun (WGS) entry which is preliminary data.</text>
</comment>
<keyword evidence="5 7" id="KW-1133">Transmembrane helix</keyword>
<keyword evidence="11" id="KW-1185">Reference proteome</keyword>
<organism evidence="10 11">
    <name type="scientific">Penicillium argentinense</name>
    <dbReference type="NCBI Taxonomy" id="1131581"/>
    <lineage>
        <taxon>Eukaryota</taxon>
        <taxon>Fungi</taxon>
        <taxon>Dikarya</taxon>
        <taxon>Ascomycota</taxon>
        <taxon>Pezizomycotina</taxon>
        <taxon>Eurotiomycetes</taxon>
        <taxon>Eurotiomycetidae</taxon>
        <taxon>Eurotiales</taxon>
        <taxon>Aspergillaceae</taxon>
        <taxon>Penicillium</taxon>
    </lineage>
</organism>
<evidence type="ECO:0000256" key="6">
    <source>
        <dbReference type="ARBA" id="ARBA00023136"/>
    </source>
</evidence>
<reference evidence="10" key="1">
    <citation type="submission" date="2022-11" db="EMBL/GenBank/DDBJ databases">
        <authorList>
            <person name="Petersen C."/>
        </authorList>
    </citation>
    <scope>NUCLEOTIDE SEQUENCE</scope>
    <source>
        <strain evidence="10">IBT 30761</strain>
    </source>
</reference>
<dbReference type="InterPro" id="IPR038869">
    <property type="entry name" value="DLT1"/>
</dbReference>
<name>A0A9W9EX09_9EURO</name>
<keyword evidence="4 7" id="KW-0812">Transmembrane</keyword>
<reference evidence="10" key="2">
    <citation type="journal article" date="2023" name="IMA Fungus">
        <title>Comparative genomic study of the Penicillium genus elucidates a diverse pangenome and 15 lateral gene transfer events.</title>
        <authorList>
            <person name="Petersen C."/>
            <person name="Sorensen T."/>
            <person name="Nielsen M.R."/>
            <person name="Sondergaard T.E."/>
            <person name="Sorensen J.L."/>
            <person name="Fitzpatrick D.A."/>
            <person name="Frisvad J.C."/>
            <person name="Nielsen K.L."/>
        </authorList>
    </citation>
    <scope>NUCLEOTIDE SEQUENCE</scope>
    <source>
        <strain evidence="10">IBT 30761</strain>
    </source>
</reference>
<gene>
    <name evidence="7" type="primary">DLT1</name>
    <name evidence="10" type="ORF">N7532_008257</name>
</gene>
<keyword evidence="9" id="KW-0732">Signal</keyword>
<comment type="subcellular location">
    <subcellularLocation>
        <location evidence="7">Membrane</location>
        <topology evidence="7">Multi-pass membrane protein</topology>
    </subcellularLocation>
</comment>
<dbReference type="OrthoDB" id="4096362at2759"/>
<feature type="compositionally biased region" description="Polar residues" evidence="8">
    <location>
        <begin position="353"/>
        <end position="376"/>
    </location>
</feature>
<dbReference type="EMBL" id="JAPQKI010000009">
    <property type="protein sequence ID" value="KAJ5089573.1"/>
    <property type="molecule type" value="Genomic_DNA"/>
</dbReference>
<comment type="function">
    <text evidence="1 7">Required for growth under high-pressure and low-temperature conditions.</text>
</comment>
<feature type="chain" id="PRO_5040776715" description="Defect at low temperature protein 1" evidence="9">
    <location>
        <begin position="34"/>
        <end position="493"/>
    </location>
</feature>
<feature type="transmembrane region" description="Helical" evidence="7">
    <location>
        <begin position="43"/>
        <end position="65"/>
    </location>
</feature>
<evidence type="ECO:0000256" key="5">
    <source>
        <dbReference type="ARBA" id="ARBA00022989"/>
    </source>
</evidence>
<dbReference type="AlphaFoldDB" id="A0A9W9EX09"/>
<feature type="compositionally biased region" description="Polar residues" evidence="8">
    <location>
        <begin position="319"/>
        <end position="345"/>
    </location>
</feature>
<accession>A0A9W9EX09</accession>
<comment type="similarity">
    <text evidence="2 7">Belongs to the DLT1 family.</text>
</comment>
<dbReference type="GO" id="GO:0016020">
    <property type="term" value="C:membrane"/>
    <property type="evidence" value="ECO:0007669"/>
    <property type="project" value="UniProtKB-SubCell"/>
</dbReference>
<evidence type="ECO:0000256" key="3">
    <source>
        <dbReference type="ARBA" id="ARBA00021353"/>
    </source>
</evidence>
<keyword evidence="6 7" id="KW-0472">Membrane</keyword>